<evidence type="ECO:0000259" key="2">
    <source>
        <dbReference type="Pfam" id="PF08588"/>
    </source>
</evidence>
<feature type="domain" description="Domain of unknown function at the cortex 1" evidence="2">
    <location>
        <begin position="7"/>
        <end position="275"/>
    </location>
</feature>
<dbReference type="OMA" id="NHELRYT"/>
<feature type="region of interest" description="Disordered" evidence="1">
    <location>
        <begin position="292"/>
        <end position="343"/>
    </location>
</feature>
<gene>
    <name evidence="3" type="ORF">GLAREA_11233</name>
</gene>
<name>S3DEI8_GLAL2</name>
<dbReference type="Pfam" id="PF08588">
    <property type="entry name" value="Duc1"/>
    <property type="match status" value="1"/>
</dbReference>
<accession>S3DEI8</accession>
<dbReference type="EMBL" id="KE145354">
    <property type="protein sequence ID" value="EPE35534.1"/>
    <property type="molecule type" value="Genomic_DNA"/>
</dbReference>
<organism evidence="3 4">
    <name type="scientific">Glarea lozoyensis (strain ATCC 20868 / MF5171)</name>
    <dbReference type="NCBI Taxonomy" id="1116229"/>
    <lineage>
        <taxon>Eukaryota</taxon>
        <taxon>Fungi</taxon>
        <taxon>Dikarya</taxon>
        <taxon>Ascomycota</taxon>
        <taxon>Pezizomycotina</taxon>
        <taxon>Leotiomycetes</taxon>
        <taxon>Helotiales</taxon>
        <taxon>Helotiaceae</taxon>
        <taxon>Glarea</taxon>
    </lineage>
</organism>
<feature type="region of interest" description="Disordered" evidence="1">
    <location>
        <begin position="151"/>
        <end position="170"/>
    </location>
</feature>
<dbReference type="STRING" id="1116229.S3DEI8"/>
<keyword evidence="4" id="KW-1185">Reference proteome</keyword>
<dbReference type="eggNOG" id="ENOG502RXNE">
    <property type="taxonomic scope" value="Eukaryota"/>
</dbReference>
<dbReference type="GeneID" id="19470275"/>
<dbReference type="RefSeq" id="XP_008077613.1">
    <property type="nucleotide sequence ID" value="XM_008079422.1"/>
</dbReference>
<evidence type="ECO:0000313" key="3">
    <source>
        <dbReference type="EMBL" id="EPE35534.1"/>
    </source>
</evidence>
<proteinExistence type="predicted"/>
<dbReference type="KEGG" id="glz:GLAREA_11233"/>
<evidence type="ECO:0000256" key="1">
    <source>
        <dbReference type="SAM" id="MobiDB-lite"/>
    </source>
</evidence>
<dbReference type="Proteomes" id="UP000016922">
    <property type="component" value="Unassembled WGS sequence"/>
</dbReference>
<dbReference type="PANTHER" id="PTHR34826:SF2">
    <property type="entry name" value="UPF0590 PROTEIN C409.17C"/>
    <property type="match status" value="1"/>
</dbReference>
<dbReference type="InterPro" id="IPR013897">
    <property type="entry name" value="Duc1"/>
</dbReference>
<feature type="compositionally biased region" description="Basic and acidic residues" evidence="1">
    <location>
        <begin position="302"/>
        <end position="312"/>
    </location>
</feature>
<evidence type="ECO:0000313" key="4">
    <source>
        <dbReference type="Proteomes" id="UP000016922"/>
    </source>
</evidence>
<dbReference type="AlphaFoldDB" id="S3DEI8"/>
<protein>
    <recommendedName>
        <fullName evidence="2">Domain of unknown function at the cortex 1 domain-containing protein</fullName>
    </recommendedName>
</protein>
<dbReference type="OrthoDB" id="2119945at2759"/>
<sequence length="343" mass="38400">MAHNYILQVTTGTEYDITKHQIVPVNSPKTTRIESEDVTVELNVRIQNYRGLPRESPSTSPYFDLPPHNTAKDQYSIAFKFTPKSTINGNDLVFGNDFDHPIRDRLPPGFSTAFKIVKWAVDPGLDGDVYADKPYLYGPAASSVNILSVGDREKVKDDDEEDDDDGEEVEDVGLIFEEGGDADGIAARKEIGVPDAIAARKKFFLNEENRKTWSFKEGVAYGCDFYNPYLDFNDFALRLPGFTMPIMKYWDGQGLRYVLKNRATDKVLFVVLFTLYLKEDVNEDGTLKEGVEGGKPLDLLSEDDKKRYEAAKNGETPAPAASNAKAEGKENEKTSYTNDDDVD</sequence>
<dbReference type="PANTHER" id="PTHR34826">
    <property type="entry name" value="UPF0590 PROTEIN C409.17C"/>
    <property type="match status" value="1"/>
</dbReference>
<feature type="compositionally biased region" description="Acidic residues" evidence="1">
    <location>
        <begin position="158"/>
        <end position="170"/>
    </location>
</feature>
<dbReference type="HOGENOM" id="CLU_047849_0_1_1"/>
<reference evidence="3 4" key="1">
    <citation type="journal article" date="2013" name="BMC Genomics">
        <title>Genomics-driven discovery of the pneumocandin biosynthetic gene cluster in the fungus Glarea lozoyensis.</title>
        <authorList>
            <person name="Chen L."/>
            <person name="Yue Q."/>
            <person name="Zhang X."/>
            <person name="Xiang M."/>
            <person name="Wang C."/>
            <person name="Li S."/>
            <person name="Che Y."/>
            <person name="Ortiz-Lopez F.J."/>
            <person name="Bills G.F."/>
            <person name="Liu X."/>
            <person name="An Z."/>
        </authorList>
    </citation>
    <scope>NUCLEOTIDE SEQUENCE [LARGE SCALE GENOMIC DNA]</scope>
    <source>
        <strain evidence="4">ATCC 20868 / MF5171</strain>
    </source>
</reference>